<evidence type="ECO:0000256" key="6">
    <source>
        <dbReference type="ARBA" id="ARBA00023163"/>
    </source>
</evidence>
<dbReference type="GO" id="GO:0070461">
    <property type="term" value="C:SAGA-type complex"/>
    <property type="evidence" value="ECO:0007669"/>
    <property type="project" value="TreeGrafter"/>
</dbReference>
<evidence type="ECO:0000256" key="5">
    <source>
        <dbReference type="ARBA" id="ARBA00023015"/>
    </source>
</evidence>
<dbReference type="STRING" id="205917.A0A4Y9ZAS3"/>
<comment type="caution">
    <text evidence="13">The sequence shown here is derived from an EMBL/GenBank/DDBJ whole genome shotgun (WGS) entry which is preliminary data.</text>
</comment>
<reference evidence="13 14" key="1">
    <citation type="submission" date="2019-02" db="EMBL/GenBank/DDBJ databases">
        <title>Genome sequencing of the rare red list fungi Dentipellis fragilis.</title>
        <authorList>
            <person name="Buettner E."/>
            <person name="Kellner H."/>
        </authorList>
    </citation>
    <scope>NUCLEOTIDE SEQUENCE [LARGE SCALE GENOMIC DNA]</scope>
    <source>
        <strain evidence="13 14">DSM 105465</strain>
    </source>
</reference>
<dbReference type="Proteomes" id="UP000298327">
    <property type="component" value="Unassembled WGS sequence"/>
</dbReference>
<dbReference type="GO" id="GO:0003682">
    <property type="term" value="F:chromatin binding"/>
    <property type="evidence" value="ECO:0007669"/>
    <property type="project" value="TreeGrafter"/>
</dbReference>
<dbReference type="InterPro" id="IPR016827">
    <property type="entry name" value="Ada2/TADA2"/>
</dbReference>
<evidence type="ECO:0000256" key="9">
    <source>
        <dbReference type="SAM" id="MobiDB-lite"/>
    </source>
</evidence>
<proteinExistence type="predicted"/>
<dbReference type="FunFam" id="1.10.10.60:FF:000115">
    <property type="entry name" value="Transcriptional adapter 2"/>
    <property type="match status" value="1"/>
</dbReference>
<feature type="compositionally biased region" description="Basic and acidic residues" evidence="9">
    <location>
        <begin position="351"/>
        <end position="371"/>
    </location>
</feature>
<dbReference type="OrthoDB" id="270417at2759"/>
<evidence type="ECO:0000256" key="1">
    <source>
        <dbReference type="ARBA" id="ARBA00004123"/>
    </source>
</evidence>
<dbReference type="GO" id="GO:0006338">
    <property type="term" value="P:chromatin remodeling"/>
    <property type="evidence" value="ECO:0007669"/>
    <property type="project" value="TreeGrafter"/>
</dbReference>
<evidence type="ECO:0000259" key="11">
    <source>
        <dbReference type="PROSITE" id="PS50934"/>
    </source>
</evidence>
<name>A0A4Y9ZAS3_9AGAM</name>
<dbReference type="Gene3D" id="1.10.10.60">
    <property type="entry name" value="Homeodomain-like"/>
    <property type="match status" value="1"/>
</dbReference>
<gene>
    <name evidence="13" type="ORF">EVG20_g1376</name>
</gene>
<keyword evidence="5 8" id="KW-0805">Transcription regulation</keyword>
<dbReference type="PROSITE" id="PS50934">
    <property type="entry name" value="SWIRM"/>
    <property type="match status" value="1"/>
</dbReference>
<dbReference type="Pfam" id="PF00249">
    <property type="entry name" value="Myb_DNA-binding"/>
    <property type="match status" value="1"/>
</dbReference>
<dbReference type="InterPro" id="IPR009057">
    <property type="entry name" value="Homeodomain-like_sf"/>
</dbReference>
<evidence type="ECO:0000256" key="3">
    <source>
        <dbReference type="ARBA" id="ARBA00022771"/>
    </source>
</evidence>
<feature type="compositionally biased region" description="Polar residues" evidence="9">
    <location>
        <begin position="316"/>
        <end position="327"/>
    </location>
</feature>
<keyword evidence="7 8" id="KW-0539">Nucleus</keyword>
<dbReference type="InterPro" id="IPR017884">
    <property type="entry name" value="SANT_dom"/>
</dbReference>
<feature type="domain" description="Myb-like" evidence="10">
    <location>
        <begin position="16"/>
        <end position="59"/>
    </location>
</feature>
<sequence>MILKELHSYPIFSEDWGADEELLLIEGISLQGLGNWQAVAEHVGTRTKEEVEEHYNHVYIDSPTWPLPRVDVHFDVDPSEFQDRKRRRISTMNTAPPPPKVAPTSAPGVHEVATFLPGRLEFEHELDNEAEDLIKDLEFGLCFEWGGDTILEDENDADFKARARWEEEKKEAANAPPMALYNGSINGAIPVNGFYGTKANGVRVEKRHEAKGLMFGRGLLEYKKMQAAEKKRPKDEKDIVHRLRPFARLQTAEDYEAFCTDMLYEAILRKRIAELQQYRRLGLTNAADVKKWEEDAYKRVRSSFTSSSSIPIEQPSAPQSQAKVNLSRDTFPSERLQQLRAGSARQSSAPDTRHGSLVDPDGRRSHDRELTPKLGPSGTGPPGRKAPAPLNLANSPSLHLLTPAEQTLCSTLRILPKPYLVIKETLVREYARRGGKLRRREARDLVKIDVNKTSRVWDFLVQAGYLRINAEPPAQTQAQAQAQTQPQSQSQPPQSQSHLQTHDSQSAAGSSGIPSAPSSAVMSHKALPSAPSIASAAQGNLSSSSSVPNFSSMVFPNAPGWPQSQP</sequence>
<dbReference type="GO" id="GO:0008270">
    <property type="term" value="F:zinc ion binding"/>
    <property type="evidence" value="ECO:0007669"/>
    <property type="project" value="UniProtKB-KW"/>
</dbReference>
<dbReference type="GO" id="GO:0003713">
    <property type="term" value="F:transcription coactivator activity"/>
    <property type="evidence" value="ECO:0007669"/>
    <property type="project" value="InterPro"/>
</dbReference>
<keyword evidence="2" id="KW-0479">Metal-binding</keyword>
<feature type="region of interest" description="Disordered" evidence="9">
    <location>
        <begin position="473"/>
        <end position="566"/>
    </location>
</feature>
<keyword evidence="3" id="KW-0863">Zinc-finger</keyword>
<dbReference type="PANTHER" id="PTHR12374">
    <property type="entry name" value="TRANSCRIPTIONAL ADAPTOR 2 ADA2 -RELATED"/>
    <property type="match status" value="1"/>
</dbReference>
<evidence type="ECO:0000313" key="13">
    <source>
        <dbReference type="EMBL" id="TFY71642.1"/>
    </source>
</evidence>
<dbReference type="SUPFAM" id="SSF46689">
    <property type="entry name" value="Homeodomain-like"/>
    <property type="match status" value="2"/>
</dbReference>
<feature type="region of interest" description="Disordered" evidence="9">
    <location>
        <begin position="303"/>
        <end position="327"/>
    </location>
</feature>
<evidence type="ECO:0000259" key="10">
    <source>
        <dbReference type="PROSITE" id="PS50090"/>
    </source>
</evidence>
<protein>
    <recommendedName>
        <fullName evidence="8">Transcriptional adapter 2</fullName>
    </recommendedName>
</protein>
<dbReference type="EMBL" id="SEOQ01000043">
    <property type="protein sequence ID" value="TFY71642.1"/>
    <property type="molecule type" value="Genomic_DNA"/>
</dbReference>
<keyword evidence="6 8" id="KW-0804">Transcription</keyword>
<feature type="compositionally biased region" description="Low complexity" evidence="9">
    <location>
        <begin position="473"/>
        <end position="497"/>
    </location>
</feature>
<dbReference type="CDD" id="cd00167">
    <property type="entry name" value="SANT"/>
    <property type="match status" value="1"/>
</dbReference>
<dbReference type="InterPro" id="IPR001005">
    <property type="entry name" value="SANT/Myb"/>
</dbReference>
<dbReference type="FunFam" id="1.10.10.10:FF:000087">
    <property type="entry name" value="Transcriptional adapter 2"/>
    <property type="match status" value="1"/>
</dbReference>
<dbReference type="Gene3D" id="1.10.10.10">
    <property type="entry name" value="Winged helix-like DNA-binding domain superfamily/Winged helix DNA-binding domain"/>
    <property type="match status" value="1"/>
</dbReference>
<dbReference type="GO" id="GO:0006357">
    <property type="term" value="P:regulation of transcription by RNA polymerase II"/>
    <property type="evidence" value="ECO:0007669"/>
    <property type="project" value="InterPro"/>
</dbReference>
<accession>A0A4Y9ZAS3</accession>
<dbReference type="PIRSF" id="PIRSF025024">
    <property type="entry name" value="Transcriptional_adaptor_2"/>
    <property type="match status" value="1"/>
</dbReference>
<evidence type="ECO:0000256" key="2">
    <source>
        <dbReference type="ARBA" id="ARBA00022723"/>
    </source>
</evidence>
<dbReference type="PROSITE" id="PS51293">
    <property type="entry name" value="SANT"/>
    <property type="match status" value="1"/>
</dbReference>
<dbReference type="Pfam" id="PF04433">
    <property type="entry name" value="SWIRM"/>
    <property type="match status" value="1"/>
</dbReference>
<feature type="region of interest" description="Disordered" evidence="9">
    <location>
        <begin position="339"/>
        <end position="390"/>
    </location>
</feature>
<dbReference type="InterPro" id="IPR055141">
    <property type="entry name" value="TADA2A_B-like_dom"/>
</dbReference>
<dbReference type="PANTHER" id="PTHR12374:SF20">
    <property type="entry name" value="TRANSCRIPTIONAL ADAPTER 2-ALPHA"/>
    <property type="match status" value="1"/>
</dbReference>
<keyword evidence="4" id="KW-0862">Zinc</keyword>
<dbReference type="SMART" id="SM00717">
    <property type="entry name" value="SANT"/>
    <property type="match status" value="1"/>
</dbReference>
<evidence type="ECO:0000256" key="8">
    <source>
        <dbReference type="PIRNR" id="PIRNR025024"/>
    </source>
</evidence>
<evidence type="ECO:0000256" key="4">
    <source>
        <dbReference type="ARBA" id="ARBA00022833"/>
    </source>
</evidence>
<evidence type="ECO:0000313" key="14">
    <source>
        <dbReference type="Proteomes" id="UP000298327"/>
    </source>
</evidence>
<evidence type="ECO:0000256" key="7">
    <source>
        <dbReference type="ARBA" id="ARBA00023242"/>
    </source>
</evidence>
<dbReference type="PROSITE" id="PS50090">
    <property type="entry name" value="MYB_LIKE"/>
    <property type="match status" value="1"/>
</dbReference>
<feature type="compositionally biased region" description="Low complexity" evidence="9">
    <location>
        <begin position="504"/>
        <end position="556"/>
    </location>
</feature>
<organism evidence="13 14">
    <name type="scientific">Dentipellis fragilis</name>
    <dbReference type="NCBI Taxonomy" id="205917"/>
    <lineage>
        <taxon>Eukaryota</taxon>
        <taxon>Fungi</taxon>
        <taxon>Dikarya</taxon>
        <taxon>Basidiomycota</taxon>
        <taxon>Agaricomycotina</taxon>
        <taxon>Agaricomycetes</taxon>
        <taxon>Russulales</taxon>
        <taxon>Hericiaceae</taxon>
        <taxon>Dentipellis</taxon>
    </lineage>
</organism>
<feature type="domain" description="SWIRM" evidence="11">
    <location>
        <begin position="381"/>
        <end position="477"/>
    </location>
</feature>
<evidence type="ECO:0000259" key="12">
    <source>
        <dbReference type="PROSITE" id="PS51293"/>
    </source>
</evidence>
<keyword evidence="14" id="KW-1185">Reference proteome</keyword>
<comment type="subcellular location">
    <subcellularLocation>
        <location evidence="1 8">Nucleus</location>
    </subcellularLocation>
</comment>
<dbReference type="Pfam" id="PF22941">
    <property type="entry name" value="TADA2A-like_3rd"/>
    <property type="match status" value="1"/>
</dbReference>
<dbReference type="AlphaFoldDB" id="A0A4Y9ZAS3"/>
<dbReference type="GO" id="GO:0005634">
    <property type="term" value="C:nucleus"/>
    <property type="evidence" value="ECO:0007669"/>
    <property type="project" value="UniProtKB-SubCell"/>
</dbReference>
<dbReference type="InterPro" id="IPR007526">
    <property type="entry name" value="SWIRM"/>
</dbReference>
<feature type="domain" description="SANT" evidence="12">
    <location>
        <begin position="11"/>
        <end position="63"/>
    </location>
</feature>
<dbReference type="InterPro" id="IPR036388">
    <property type="entry name" value="WH-like_DNA-bd_sf"/>
</dbReference>